<accession>A0ABQ8KD08</accession>
<gene>
    <name evidence="1" type="ORF">C8Q71DRAFT_120399</name>
</gene>
<evidence type="ECO:0000313" key="1">
    <source>
        <dbReference type="EMBL" id="KAH9835451.1"/>
    </source>
</evidence>
<organism evidence="1 2">
    <name type="scientific">Rhodofomes roseus</name>
    <dbReference type="NCBI Taxonomy" id="34475"/>
    <lineage>
        <taxon>Eukaryota</taxon>
        <taxon>Fungi</taxon>
        <taxon>Dikarya</taxon>
        <taxon>Basidiomycota</taxon>
        <taxon>Agaricomycotina</taxon>
        <taxon>Agaricomycetes</taxon>
        <taxon>Polyporales</taxon>
        <taxon>Rhodofomes</taxon>
    </lineage>
</organism>
<proteinExistence type="predicted"/>
<reference evidence="1 2" key="1">
    <citation type="journal article" date="2021" name="Environ. Microbiol.">
        <title>Gene family expansions and transcriptome signatures uncover fungal adaptations to wood decay.</title>
        <authorList>
            <person name="Hage H."/>
            <person name="Miyauchi S."/>
            <person name="Viragh M."/>
            <person name="Drula E."/>
            <person name="Min B."/>
            <person name="Chaduli D."/>
            <person name="Navarro D."/>
            <person name="Favel A."/>
            <person name="Norest M."/>
            <person name="Lesage-Meessen L."/>
            <person name="Balint B."/>
            <person name="Merenyi Z."/>
            <person name="de Eugenio L."/>
            <person name="Morin E."/>
            <person name="Martinez A.T."/>
            <person name="Baldrian P."/>
            <person name="Stursova M."/>
            <person name="Martinez M.J."/>
            <person name="Novotny C."/>
            <person name="Magnuson J.K."/>
            <person name="Spatafora J.W."/>
            <person name="Maurice S."/>
            <person name="Pangilinan J."/>
            <person name="Andreopoulos W."/>
            <person name="LaButti K."/>
            <person name="Hundley H."/>
            <person name="Na H."/>
            <person name="Kuo A."/>
            <person name="Barry K."/>
            <person name="Lipzen A."/>
            <person name="Henrissat B."/>
            <person name="Riley R."/>
            <person name="Ahrendt S."/>
            <person name="Nagy L.G."/>
            <person name="Grigoriev I.V."/>
            <person name="Martin F."/>
            <person name="Rosso M.N."/>
        </authorList>
    </citation>
    <scope>NUCLEOTIDE SEQUENCE [LARGE SCALE GENOMIC DNA]</scope>
    <source>
        <strain evidence="1 2">CIRM-BRFM 1785</strain>
    </source>
</reference>
<name>A0ABQ8KD08_9APHY</name>
<sequence length="151" mass="16470">MLREAILLEGAVHPDGTVDTLSRADLLRCMKGKVKLAFKHANEIQSMFHHPASPACTAASCKQALSITHTQAVNCIHAASDGDHYYGSYYSSLLSTWSFLLDKWDASLNPPGAVVQAIRPCQACMAILRDIGERRNDTRTHLASVAVVHGR</sequence>
<dbReference type="Proteomes" id="UP000814176">
    <property type="component" value="Unassembled WGS sequence"/>
</dbReference>
<comment type="caution">
    <text evidence="1">The sequence shown here is derived from an EMBL/GenBank/DDBJ whole genome shotgun (WGS) entry which is preliminary data.</text>
</comment>
<protein>
    <submittedName>
        <fullName evidence="1">Uncharacterized protein</fullName>
    </submittedName>
</protein>
<evidence type="ECO:0000313" key="2">
    <source>
        <dbReference type="Proteomes" id="UP000814176"/>
    </source>
</evidence>
<dbReference type="RefSeq" id="XP_047777884.1">
    <property type="nucleotide sequence ID" value="XM_047916388.1"/>
</dbReference>
<dbReference type="EMBL" id="JADCUA010000013">
    <property type="protein sequence ID" value="KAH9835451.1"/>
    <property type="molecule type" value="Genomic_DNA"/>
</dbReference>
<dbReference type="GeneID" id="71997120"/>
<keyword evidence="2" id="KW-1185">Reference proteome</keyword>